<dbReference type="AlphaFoldDB" id="A0A547PKE1"/>
<accession>A0A547PKE1</accession>
<dbReference type="Proteomes" id="UP000318590">
    <property type="component" value="Unassembled WGS sequence"/>
</dbReference>
<reference evidence="1 2" key="1">
    <citation type="submission" date="2019-06" db="EMBL/GenBank/DDBJ databases">
        <title>Paenimaribius caenipelagi gen. nov., sp. nov., isolated from a tidal flat.</title>
        <authorList>
            <person name="Yoon J.-H."/>
        </authorList>
    </citation>
    <scope>NUCLEOTIDE SEQUENCE [LARGE SCALE GENOMIC DNA]</scope>
    <source>
        <strain evidence="1 2">JBTF-M29</strain>
    </source>
</reference>
<dbReference type="InterPro" id="IPR049725">
    <property type="entry name" value="STM3845-like"/>
</dbReference>
<gene>
    <name evidence="1" type="ORF">FEV53_18670</name>
</gene>
<sequence>MSGAASDPRDDIAAKISLKNCRIRSKPHYVFVCGGKVDVTSTANLSVRNMMMNSTAAQEGVEFVLAESYKDWFDGYDDLAEFENDIAGLASVVAVILESPGSLAELGLFYANEHIRTKLFAVLNRGFYIESSFIKHGILAPLETLDQRFVLPLDLNPDNADLIELREVEEIVHEVTSYLDTLPDSEAFTIDNHGHVLLLIFQIIHLFLALTFNEILTFLEKSGVTLSEKRLKAGLYILERFGLVGMEKRASQKFYFAKSNAPTRVEIRAQKGAPVIDLSAAKIKISQHYRKQSASTRREKNRVYVIENFVISGEGG</sequence>
<keyword evidence="2" id="KW-1185">Reference proteome</keyword>
<dbReference type="NCBIfam" id="NF038232">
    <property type="entry name" value="STM3845_fam"/>
    <property type="match status" value="1"/>
</dbReference>
<evidence type="ECO:0000313" key="2">
    <source>
        <dbReference type="Proteomes" id="UP000318590"/>
    </source>
</evidence>
<evidence type="ECO:0000313" key="1">
    <source>
        <dbReference type="EMBL" id="TRD14609.1"/>
    </source>
</evidence>
<dbReference type="EMBL" id="VFSV01000069">
    <property type="protein sequence ID" value="TRD14609.1"/>
    <property type="molecule type" value="Genomic_DNA"/>
</dbReference>
<dbReference type="RefSeq" id="WP_142836212.1">
    <property type="nucleotide sequence ID" value="NZ_VFSV01000069.1"/>
</dbReference>
<name>A0A547PKE1_9RHOB</name>
<proteinExistence type="predicted"/>
<protein>
    <submittedName>
        <fullName evidence="1">Uncharacterized protein</fullName>
    </submittedName>
</protein>
<dbReference type="OrthoDB" id="7851191at2"/>
<organism evidence="1 2">
    <name type="scientific">Palleronia caenipelagi</name>
    <dbReference type="NCBI Taxonomy" id="2489174"/>
    <lineage>
        <taxon>Bacteria</taxon>
        <taxon>Pseudomonadati</taxon>
        <taxon>Pseudomonadota</taxon>
        <taxon>Alphaproteobacteria</taxon>
        <taxon>Rhodobacterales</taxon>
        <taxon>Roseobacteraceae</taxon>
        <taxon>Palleronia</taxon>
    </lineage>
</organism>
<comment type="caution">
    <text evidence="1">The sequence shown here is derived from an EMBL/GenBank/DDBJ whole genome shotgun (WGS) entry which is preliminary data.</text>
</comment>